<accession>A0A6S6TQ49</accession>
<dbReference type="EMBL" id="CACVAR010000294">
    <property type="protein sequence ID" value="CAA6818740.1"/>
    <property type="molecule type" value="Genomic_DNA"/>
</dbReference>
<name>A0A6S6TQ49_9BACT</name>
<sequence length="163" mass="18304">MMLVGIDDEKSALMTDTARSLKGSTLTKQKAHINSEDENVNYVEIKNQRDYNEYIAENGELGTEIRNQSNKEILNVVRIKNVKVDEGLFGVRITGSNNVHVINSVETKNVETIDDMEPEIRRDCPNENSINNRNLEVENSVAHDSSDVANSVFGVTAYEENCK</sequence>
<gene>
    <name evidence="1" type="ORF">HELGO_WM20663</name>
</gene>
<organism evidence="1">
    <name type="scientific">uncultured Sulfurovum sp</name>
    <dbReference type="NCBI Taxonomy" id="269237"/>
    <lineage>
        <taxon>Bacteria</taxon>
        <taxon>Pseudomonadati</taxon>
        <taxon>Campylobacterota</taxon>
        <taxon>Epsilonproteobacteria</taxon>
        <taxon>Campylobacterales</taxon>
        <taxon>Sulfurovaceae</taxon>
        <taxon>Sulfurovum</taxon>
        <taxon>environmental samples</taxon>
    </lineage>
</organism>
<proteinExistence type="predicted"/>
<evidence type="ECO:0000313" key="1">
    <source>
        <dbReference type="EMBL" id="CAA6818740.1"/>
    </source>
</evidence>
<reference evidence="1" key="1">
    <citation type="submission" date="2020-01" db="EMBL/GenBank/DDBJ databases">
        <authorList>
            <person name="Meier V. D."/>
            <person name="Meier V D."/>
        </authorList>
    </citation>
    <scope>NUCLEOTIDE SEQUENCE</scope>
    <source>
        <strain evidence="1">HLG_WM_MAG_03</strain>
    </source>
</reference>
<protein>
    <submittedName>
        <fullName evidence="1">Uncharacterized protein</fullName>
    </submittedName>
</protein>
<dbReference type="AlphaFoldDB" id="A0A6S6TQ49"/>